<organism evidence="1 2">
    <name type="scientific">Vallitalea longa</name>
    <dbReference type="NCBI Taxonomy" id="2936439"/>
    <lineage>
        <taxon>Bacteria</taxon>
        <taxon>Bacillati</taxon>
        <taxon>Bacillota</taxon>
        <taxon>Clostridia</taxon>
        <taxon>Lachnospirales</taxon>
        <taxon>Vallitaleaceae</taxon>
        <taxon>Vallitalea</taxon>
    </lineage>
</organism>
<proteinExistence type="predicted"/>
<dbReference type="EMBL" id="BRLB01000001">
    <property type="protein sequence ID" value="GKX27912.1"/>
    <property type="molecule type" value="Genomic_DNA"/>
</dbReference>
<evidence type="ECO:0000313" key="1">
    <source>
        <dbReference type="EMBL" id="GKX27912.1"/>
    </source>
</evidence>
<accession>A0A9W5Y7J5</accession>
<dbReference type="Proteomes" id="UP001144256">
    <property type="component" value="Unassembled WGS sequence"/>
</dbReference>
<sequence length="80" mass="8995">MALSVSIRKKSEDSTEVIYFYGKLGKETGEFSINKKTHEVQKLGSTTEPIDQMMYLVSASKIKKLMLSKKALPETTSYNS</sequence>
<reference evidence="1" key="1">
    <citation type="submission" date="2022-06" db="EMBL/GenBank/DDBJ databases">
        <title>Vallitalea longa sp. nov., an anaerobic bacterium isolated from marine sediment.</title>
        <authorList>
            <person name="Hirano S."/>
            <person name="Terahara T."/>
            <person name="Mori K."/>
            <person name="Hamada M."/>
            <person name="Matsumoto R."/>
            <person name="Kobayashi T."/>
        </authorList>
    </citation>
    <scope>NUCLEOTIDE SEQUENCE</scope>
    <source>
        <strain evidence="1">SH18-1</strain>
    </source>
</reference>
<dbReference type="AlphaFoldDB" id="A0A9W5Y7J5"/>
<dbReference type="RefSeq" id="WP_281811681.1">
    <property type="nucleotide sequence ID" value="NZ_BRLB01000001.1"/>
</dbReference>
<comment type="caution">
    <text evidence="1">The sequence shown here is derived from an EMBL/GenBank/DDBJ whole genome shotgun (WGS) entry which is preliminary data.</text>
</comment>
<protein>
    <submittedName>
        <fullName evidence="1">Uncharacterized protein</fullName>
    </submittedName>
</protein>
<keyword evidence="2" id="KW-1185">Reference proteome</keyword>
<evidence type="ECO:0000313" key="2">
    <source>
        <dbReference type="Proteomes" id="UP001144256"/>
    </source>
</evidence>
<gene>
    <name evidence="1" type="ORF">SH1V18_03920</name>
</gene>
<name>A0A9W5Y7J5_9FIRM</name>